<dbReference type="Gene3D" id="3.10.450.50">
    <property type="match status" value="1"/>
</dbReference>
<dbReference type="EMBL" id="CP071448">
    <property type="protein sequence ID" value="QSW88406.1"/>
    <property type="molecule type" value="Genomic_DNA"/>
</dbReference>
<dbReference type="Proteomes" id="UP000663440">
    <property type="component" value="Chromosome"/>
</dbReference>
<sequence length="117" mass="13394">MSEKHKEILLKANAEVIKGNNEGFLNYCTDDVTWTFVGEQTIRGKDKIRKYMMETYITPPEFDIVTLISEGDYVTATGSISLKDNQGKVNSFEYCDVWKFRDGLMAELTAFVIPHKD</sequence>
<evidence type="ECO:0000259" key="1">
    <source>
        <dbReference type="Pfam" id="PF12680"/>
    </source>
</evidence>
<dbReference type="InterPro" id="IPR032710">
    <property type="entry name" value="NTF2-like_dom_sf"/>
</dbReference>
<feature type="domain" description="SnoaL-like" evidence="1">
    <location>
        <begin position="18"/>
        <end position="107"/>
    </location>
</feature>
<evidence type="ECO:0000313" key="3">
    <source>
        <dbReference type="Proteomes" id="UP000663440"/>
    </source>
</evidence>
<reference evidence="2 3" key="1">
    <citation type="submission" date="2021-03" db="EMBL/GenBank/DDBJ databases">
        <title>Flavobacterium kribbensis sp. nov, an endophytic bacteria, isolated from soybean.</title>
        <authorList>
            <person name="Lee J."/>
            <person name="Seo J."/>
        </authorList>
    </citation>
    <scope>NUCLEOTIDE SEQUENCE [LARGE SCALE GENOMIC DNA]</scope>
    <source>
        <strain evidence="2 3">BB8</strain>
    </source>
</reference>
<gene>
    <name evidence="2" type="ORF">J0383_19385</name>
</gene>
<dbReference type="SUPFAM" id="SSF54427">
    <property type="entry name" value="NTF2-like"/>
    <property type="match status" value="1"/>
</dbReference>
<name>A0ABX7QDC5_9FLAO</name>
<evidence type="ECO:0000313" key="2">
    <source>
        <dbReference type="EMBL" id="QSW88406.1"/>
    </source>
</evidence>
<dbReference type="RefSeq" id="WP_207295609.1">
    <property type="nucleotide sequence ID" value="NZ_CP071448.1"/>
</dbReference>
<keyword evidence="3" id="KW-1185">Reference proteome</keyword>
<protein>
    <submittedName>
        <fullName evidence="2">Nuclear transport factor 2 family protein</fullName>
    </submittedName>
</protein>
<accession>A0ABX7QDC5</accession>
<dbReference type="Pfam" id="PF12680">
    <property type="entry name" value="SnoaL_2"/>
    <property type="match status" value="1"/>
</dbReference>
<organism evidence="2 3">
    <name type="scientific">Flavobacterium endoglycinae</name>
    <dbReference type="NCBI Taxonomy" id="2816357"/>
    <lineage>
        <taxon>Bacteria</taxon>
        <taxon>Pseudomonadati</taxon>
        <taxon>Bacteroidota</taxon>
        <taxon>Flavobacteriia</taxon>
        <taxon>Flavobacteriales</taxon>
        <taxon>Flavobacteriaceae</taxon>
        <taxon>Flavobacterium</taxon>
    </lineage>
</organism>
<dbReference type="InterPro" id="IPR037401">
    <property type="entry name" value="SnoaL-like"/>
</dbReference>
<proteinExistence type="predicted"/>